<gene>
    <name evidence="1" type="ORF">GUL26_30150</name>
</gene>
<name>A0A6B1YI57_PSEAI</name>
<organism evidence="1 2">
    <name type="scientific">Pseudomonas aeruginosa</name>
    <dbReference type="NCBI Taxonomy" id="287"/>
    <lineage>
        <taxon>Bacteria</taxon>
        <taxon>Pseudomonadati</taxon>
        <taxon>Pseudomonadota</taxon>
        <taxon>Gammaproteobacteria</taxon>
        <taxon>Pseudomonadales</taxon>
        <taxon>Pseudomonadaceae</taxon>
        <taxon>Pseudomonas</taxon>
    </lineage>
</organism>
<dbReference type="AlphaFoldDB" id="A0A6B1YI57"/>
<dbReference type="EMBL" id="WXZT01000029">
    <property type="protein sequence ID" value="MZZ16533.1"/>
    <property type="molecule type" value="Genomic_DNA"/>
</dbReference>
<dbReference type="Proteomes" id="UP000644192">
    <property type="component" value="Unassembled WGS sequence"/>
</dbReference>
<evidence type="ECO:0000313" key="2">
    <source>
        <dbReference type="Proteomes" id="UP000644192"/>
    </source>
</evidence>
<comment type="caution">
    <text evidence="1">The sequence shown here is derived from an EMBL/GenBank/DDBJ whole genome shotgun (WGS) entry which is preliminary data.</text>
</comment>
<dbReference type="RefSeq" id="WP_121347299.1">
    <property type="nucleotide sequence ID" value="NZ_CP187275.1"/>
</dbReference>
<protein>
    <submittedName>
        <fullName evidence="1">Uncharacterized protein</fullName>
    </submittedName>
</protein>
<proteinExistence type="predicted"/>
<reference evidence="1" key="1">
    <citation type="submission" date="2020-01" db="EMBL/GenBank/DDBJ databases">
        <title>Bacteria Cultured from War Wounds Associated with the Conflict in Eastern Ukraine.</title>
        <authorList>
            <person name="Snesrud E."/>
            <person name="Galac M.R."/>
            <person name="Mc Gann P."/>
            <person name="Valentine K."/>
            <person name="Viacheslav K."/>
        </authorList>
    </citation>
    <scope>NUCLEOTIDE SEQUENCE</scope>
    <source>
        <strain evidence="1">VNMU148</strain>
    </source>
</reference>
<evidence type="ECO:0000313" key="1">
    <source>
        <dbReference type="EMBL" id="MZZ16533.1"/>
    </source>
</evidence>
<sequence length="104" mass="12056">MSKRFLPSSPGLYWAQLFDGEEVELALLRVKLFPDATIKDGVIVEDVEKPGWQFEMPSLANDVIVSPVQMRYREFYGLTGDQQPQVKIRWVGPLRRPSFKEWAE</sequence>
<accession>A0A6B1YI57</accession>